<dbReference type="SUPFAM" id="SSF143631">
    <property type="entry name" value="ApbE-like"/>
    <property type="match status" value="1"/>
</dbReference>
<dbReference type="EC" id="2.7.1.180" evidence="2 18"/>
<keyword evidence="8 18" id="KW-0479">Metal-binding</keyword>
<evidence type="ECO:0000256" key="11">
    <source>
        <dbReference type="ARBA" id="ARBA00022842"/>
    </source>
</evidence>
<evidence type="ECO:0000256" key="7">
    <source>
        <dbReference type="ARBA" id="ARBA00022679"/>
    </source>
</evidence>
<evidence type="ECO:0000256" key="2">
    <source>
        <dbReference type="ARBA" id="ARBA00011955"/>
    </source>
</evidence>
<dbReference type="Gene3D" id="3.10.520.10">
    <property type="entry name" value="ApbE-like domains"/>
    <property type="match status" value="1"/>
</dbReference>
<evidence type="ECO:0000256" key="9">
    <source>
        <dbReference type="ARBA" id="ARBA00022729"/>
    </source>
</evidence>
<organism evidence="21 22">
    <name type="scientific">Litorivivens lipolytica</name>
    <dbReference type="NCBI Taxonomy" id="1524264"/>
    <lineage>
        <taxon>Bacteria</taxon>
        <taxon>Pseudomonadati</taxon>
        <taxon>Pseudomonadota</taxon>
        <taxon>Gammaproteobacteria</taxon>
        <taxon>Litorivivens</taxon>
    </lineage>
</organism>
<evidence type="ECO:0000256" key="6">
    <source>
        <dbReference type="ARBA" id="ARBA00022630"/>
    </source>
</evidence>
<dbReference type="EMBL" id="JACHWY010000001">
    <property type="protein sequence ID" value="MBB3046474.1"/>
    <property type="molecule type" value="Genomic_DNA"/>
</dbReference>
<evidence type="ECO:0000256" key="19">
    <source>
        <dbReference type="PIRSR" id="PIRSR006268-2"/>
    </source>
</evidence>
<keyword evidence="5 20" id="KW-0997">Cell inner membrane</keyword>
<evidence type="ECO:0000256" key="15">
    <source>
        <dbReference type="ARBA" id="ARBA00031306"/>
    </source>
</evidence>
<evidence type="ECO:0000256" key="13">
    <source>
        <dbReference type="ARBA" id="ARBA00023139"/>
    </source>
</evidence>
<keyword evidence="12" id="KW-0472">Membrane</keyword>
<evidence type="ECO:0000256" key="8">
    <source>
        <dbReference type="ARBA" id="ARBA00022723"/>
    </source>
</evidence>
<comment type="catalytic activity">
    <reaction evidence="16 18 20">
        <text>L-threonyl-[protein] + FAD = FMN-L-threonyl-[protein] + AMP + H(+)</text>
        <dbReference type="Rhea" id="RHEA:36847"/>
        <dbReference type="Rhea" id="RHEA-COMP:11060"/>
        <dbReference type="Rhea" id="RHEA-COMP:11061"/>
        <dbReference type="ChEBI" id="CHEBI:15378"/>
        <dbReference type="ChEBI" id="CHEBI:30013"/>
        <dbReference type="ChEBI" id="CHEBI:57692"/>
        <dbReference type="ChEBI" id="CHEBI:74257"/>
        <dbReference type="ChEBI" id="CHEBI:456215"/>
        <dbReference type="EC" id="2.7.1.180"/>
    </reaction>
</comment>
<dbReference type="PANTHER" id="PTHR30040">
    <property type="entry name" value="THIAMINE BIOSYNTHESIS LIPOPROTEIN APBE"/>
    <property type="match status" value="1"/>
</dbReference>
<keyword evidence="14 20" id="KW-0449">Lipoprotein</keyword>
<dbReference type="Proteomes" id="UP000537130">
    <property type="component" value="Unassembled WGS sequence"/>
</dbReference>
<evidence type="ECO:0000256" key="16">
    <source>
        <dbReference type="ARBA" id="ARBA00048540"/>
    </source>
</evidence>
<feature type="binding site" evidence="19">
    <location>
        <position position="296"/>
    </location>
    <ligand>
        <name>Mg(2+)</name>
        <dbReference type="ChEBI" id="CHEBI:18420"/>
    </ligand>
</feature>
<keyword evidence="10 18" id="KW-0274">FAD</keyword>
<gene>
    <name evidence="21" type="ORF">FHR99_000710</name>
</gene>
<dbReference type="PIRSF" id="PIRSF006268">
    <property type="entry name" value="ApbE"/>
    <property type="match status" value="1"/>
</dbReference>
<keyword evidence="22" id="KW-1185">Reference proteome</keyword>
<dbReference type="PANTHER" id="PTHR30040:SF2">
    <property type="entry name" value="FAD:PROTEIN FMN TRANSFERASE"/>
    <property type="match status" value="1"/>
</dbReference>
<evidence type="ECO:0000256" key="5">
    <source>
        <dbReference type="ARBA" id="ARBA00022519"/>
    </source>
</evidence>
<proteinExistence type="inferred from homology"/>
<protein>
    <recommendedName>
        <fullName evidence="3 18">FAD:protein FMN transferase</fullName>
        <ecNumber evidence="2 18">2.7.1.180</ecNumber>
    </recommendedName>
    <alternativeName>
        <fullName evidence="15 18">Flavin transferase</fullName>
    </alternativeName>
</protein>
<comment type="caution">
    <text evidence="21">The sequence shown here is derived from an EMBL/GenBank/DDBJ whole genome shotgun (WGS) entry which is preliminary data.</text>
</comment>
<keyword evidence="11 18" id="KW-0460">Magnesium</keyword>
<dbReference type="GO" id="GO:0046872">
    <property type="term" value="F:metal ion binding"/>
    <property type="evidence" value="ECO:0007669"/>
    <property type="project" value="UniProtKB-UniRule"/>
</dbReference>
<evidence type="ECO:0000256" key="18">
    <source>
        <dbReference type="PIRNR" id="PIRNR006268"/>
    </source>
</evidence>
<dbReference type="RefSeq" id="WP_183409168.1">
    <property type="nucleotide sequence ID" value="NZ_JACHWY010000001.1"/>
</dbReference>
<comment type="cofactor">
    <cofactor evidence="19">
        <name>Mg(2+)</name>
        <dbReference type="ChEBI" id="CHEBI:18420"/>
    </cofactor>
    <cofactor evidence="19">
        <name>Mn(2+)</name>
        <dbReference type="ChEBI" id="CHEBI:29035"/>
    </cofactor>
    <text evidence="19">Magnesium. Can also use manganese.</text>
</comment>
<evidence type="ECO:0000313" key="22">
    <source>
        <dbReference type="Proteomes" id="UP000537130"/>
    </source>
</evidence>
<accession>A0A7W4Z4G2</accession>
<dbReference type="InterPro" id="IPR024932">
    <property type="entry name" value="ApbE"/>
</dbReference>
<evidence type="ECO:0000256" key="10">
    <source>
        <dbReference type="ARBA" id="ARBA00022827"/>
    </source>
</evidence>
<reference evidence="21 22" key="1">
    <citation type="submission" date="2020-08" db="EMBL/GenBank/DDBJ databases">
        <title>Genomic Encyclopedia of Type Strains, Phase III (KMG-III): the genomes of soil and plant-associated and newly described type strains.</title>
        <authorList>
            <person name="Whitman W."/>
        </authorList>
    </citation>
    <scope>NUCLEOTIDE SEQUENCE [LARGE SCALE GENOMIC DNA]</scope>
    <source>
        <strain evidence="21 22">CECT 8654</strain>
    </source>
</reference>
<feature type="binding site" evidence="19">
    <location>
        <position position="292"/>
    </location>
    <ligand>
        <name>Mg(2+)</name>
        <dbReference type="ChEBI" id="CHEBI:18420"/>
    </ligand>
</feature>
<comment type="subcellular location">
    <subcellularLocation>
        <location evidence="17 20">Cell inner membrane</location>
        <topology evidence="17 20">Lipid-anchor</topology>
        <orientation evidence="17 20">Periplasmic side</orientation>
    </subcellularLocation>
</comment>
<dbReference type="InterPro" id="IPR003374">
    <property type="entry name" value="ApbE-like_sf"/>
</dbReference>
<keyword evidence="13" id="KW-0564">Palmitate</keyword>
<evidence type="ECO:0000256" key="20">
    <source>
        <dbReference type="RuleBase" id="RU363002"/>
    </source>
</evidence>
<keyword evidence="6 18" id="KW-0285">Flavoprotein</keyword>
<dbReference type="GO" id="GO:0016740">
    <property type="term" value="F:transferase activity"/>
    <property type="evidence" value="ECO:0007669"/>
    <property type="project" value="UniProtKB-UniRule"/>
</dbReference>
<keyword evidence="4" id="KW-1003">Cell membrane</keyword>
<dbReference type="Pfam" id="PF02424">
    <property type="entry name" value="ApbE"/>
    <property type="match status" value="1"/>
</dbReference>
<comment type="function">
    <text evidence="20">Flavin transferase that catalyzes the transfer of the FMN moiety of FAD and its covalent binding to the hydroxyl group of a threonine residue in a target flavoprotein.</text>
</comment>
<evidence type="ECO:0000256" key="1">
    <source>
        <dbReference type="ARBA" id="ARBA00008282"/>
    </source>
</evidence>
<keyword evidence="9" id="KW-0732">Signal</keyword>
<keyword evidence="7 18" id="KW-0808">Transferase</keyword>
<evidence type="ECO:0000256" key="12">
    <source>
        <dbReference type="ARBA" id="ARBA00023136"/>
    </source>
</evidence>
<evidence type="ECO:0000313" key="21">
    <source>
        <dbReference type="EMBL" id="MBB3046474.1"/>
    </source>
</evidence>
<evidence type="ECO:0000256" key="4">
    <source>
        <dbReference type="ARBA" id="ARBA00022475"/>
    </source>
</evidence>
<comment type="similarity">
    <text evidence="1 18 20">Belongs to the ApbE family.</text>
</comment>
<dbReference type="AlphaFoldDB" id="A0A7W4Z4G2"/>
<evidence type="ECO:0000256" key="3">
    <source>
        <dbReference type="ARBA" id="ARBA00016337"/>
    </source>
</evidence>
<dbReference type="GO" id="GO:0005886">
    <property type="term" value="C:plasma membrane"/>
    <property type="evidence" value="ECO:0007669"/>
    <property type="project" value="UniProtKB-SubCell"/>
</dbReference>
<dbReference type="FunFam" id="3.10.520.10:FF:000001">
    <property type="entry name" value="FAD:protein FMN transferase"/>
    <property type="match status" value="1"/>
</dbReference>
<evidence type="ECO:0000256" key="14">
    <source>
        <dbReference type="ARBA" id="ARBA00023288"/>
    </source>
</evidence>
<sequence>MADFFKRLMQGAALGLLFFVLAGCDRSPDVVQLQGETMGTRYQVTLLPPKGFDDDEAQEQLDALLDIFNQIASTYEPKSEVNALSAMPLDEWQDISQTLSEMLLISLEVNWLTGGAFDVTVSPLVDLWGFGAERRPQQVPAASAIEAALKETGFKHIQLDLTEPRIKLKQPVMVDLSGVAKGYGVDIVAEWLDRQQVANYLVEIGGEIRAAGKSPRGDDWRVGIEKPKGLAGGVQQAIRVNGVGLATSGDYRNYFEENGKRYSHTLDPKTGYPIDHTTASVTVIAETAGYADALATGFLVLGADKALTLAETHNLAVYVIEKTDAGFSTRWSKAFEPYLD</sequence>
<evidence type="ECO:0000256" key="17">
    <source>
        <dbReference type="ARBA" id="ARBA00060485"/>
    </source>
</evidence>
<feature type="binding site" evidence="19">
    <location>
        <position position="178"/>
    </location>
    <ligand>
        <name>Mg(2+)</name>
        <dbReference type="ChEBI" id="CHEBI:18420"/>
    </ligand>
</feature>
<dbReference type="PROSITE" id="PS51257">
    <property type="entry name" value="PROKAR_LIPOPROTEIN"/>
    <property type="match status" value="1"/>
</dbReference>
<name>A0A7W4Z4G2_9GAMM</name>